<accession>A0A078AI22</accession>
<dbReference type="SUPFAM" id="SSF54236">
    <property type="entry name" value="Ubiquitin-like"/>
    <property type="match status" value="1"/>
</dbReference>
<evidence type="ECO:0000313" key="3">
    <source>
        <dbReference type="Proteomes" id="UP000039865"/>
    </source>
</evidence>
<dbReference type="CDD" id="cd17039">
    <property type="entry name" value="Ubl_ubiquitin_like"/>
    <property type="match status" value="1"/>
</dbReference>
<evidence type="ECO:0000313" key="2">
    <source>
        <dbReference type="EMBL" id="CDW80443.1"/>
    </source>
</evidence>
<feature type="region of interest" description="Disordered" evidence="1">
    <location>
        <begin position="327"/>
        <end position="364"/>
    </location>
</feature>
<dbReference type="EMBL" id="CCKQ01008974">
    <property type="protein sequence ID" value="CDW80443.1"/>
    <property type="molecule type" value="Genomic_DNA"/>
</dbReference>
<reference evidence="2 3" key="1">
    <citation type="submission" date="2014-06" db="EMBL/GenBank/DDBJ databases">
        <authorList>
            <person name="Swart Estienne"/>
        </authorList>
    </citation>
    <scope>NUCLEOTIDE SEQUENCE [LARGE SCALE GENOMIC DNA]</scope>
    <source>
        <strain evidence="2 3">130c</strain>
    </source>
</reference>
<gene>
    <name evidence="2" type="primary">Contig8580.g9153</name>
    <name evidence="2" type="ORF">STYLEM_9441</name>
</gene>
<dbReference type="Gene3D" id="3.10.20.90">
    <property type="entry name" value="Phosphatidylinositol 3-kinase Catalytic Subunit, Chain A, domain 1"/>
    <property type="match status" value="1"/>
</dbReference>
<dbReference type="OrthoDB" id="428577at2759"/>
<dbReference type="Proteomes" id="UP000039865">
    <property type="component" value="Unassembled WGS sequence"/>
</dbReference>
<dbReference type="InParanoid" id="A0A078AI22"/>
<name>A0A078AI22_STYLE</name>
<organism evidence="2 3">
    <name type="scientific">Stylonychia lemnae</name>
    <name type="common">Ciliate</name>
    <dbReference type="NCBI Taxonomy" id="5949"/>
    <lineage>
        <taxon>Eukaryota</taxon>
        <taxon>Sar</taxon>
        <taxon>Alveolata</taxon>
        <taxon>Ciliophora</taxon>
        <taxon>Intramacronucleata</taxon>
        <taxon>Spirotrichea</taxon>
        <taxon>Stichotrichia</taxon>
        <taxon>Sporadotrichida</taxon>
        <taxon>Oxytrichidae</taxon>
        <taxon>Stylonychinae</taxon>
        <taxon>Stylonychia</taxon>
    </lineage>
</organism>
<dbReference type="InterPro" id="IPR029071">
    <property type="entry name" value="Ubiquitin-like_domsf"/>
</dbReference>
<protein>
    <submittedName>
        <fullName evidence="2">Ubiquitin family protein</fullName>
    </submittedName>
</protein>
<evidence type="ECO:0000256" key="1">
    <source>
        <dbReference type="SAM" id="MobiDB-lite"/>
    </source>
</evidence>
<sequence>MPQDTSGASALIPTNDEIEIKTFAACSIFCLKNIIYYQTNVPVTDQVLSFQGQTLDNGMNLFNYQIVDNIQNNSFNGQVVYNAYNSNQPSTGEYMNSSSPFSNGDIKEYEINLITMKKKPPVPTLNFNSENNRKLQLNKSATNLGSVTNNRNEMSQSFQVSLGIDFTFNTIKNVKKVNWKDDAPWYREISDGLSWICYCQNPKCFAFSQMVVINKGYGVYSINKEMQSIRCPCCLNGKFLEVRNCGFVNCEWAMRGILNKNKESKIYADGKTYDNKLYTFKECDYKSIWFALDIMIKQLDEKTALKNLPSAREDKKKNNLMIDQALEQEGVPIPNPQEKQKFEGESDSSLSDSSDVENNMPQPQANMNIKNEKIKTHGPIQNIQFMPSNRGPRGNFCCTDNGVQVGCISKNKTEVEEDVADLEKQGETKCLIF</sequence>
<proteinExistence type="predicted"/>
<dbReference type="AlphaFoldDB" id="A0A078AI22"/>
<keyword evidence="3" id="KW-1185">Reference proteome</keyword>